<dbReference type="GeneID" id="78479309"/>
<dbReference type="Proteomes" id="UP000069771">
    <property type="component" value="Chromosome"/>
</dbReference>
<dbReference type="KEGG" id="fro:AALO17_15230"/>
<evidence type="ECO:0000313" key="2">
    <source>
        <dbReference type="Proteomes" id="UP000069771"/>
    </source>
</evidence>
<dbReference type="EMBL" id="CP011391">
    <property type="protein sequence ID" value="AMK54657.1"/>
    <property type="molecule type" value="Genomic_DNA"/>
</dbReference>
<gene>
    <name evidence="1" type="ORF">AALO17_15230</name>
</gene>
<keyword evidence="2" id="KW-1185">Reference proteome</keyword>
<dbReference type="RefSeq" id="WP_158507750.1">
    <property type="nucleotide sequence ID" value="NZ_CP011391.1"/>
</dbReference>
<dbReference type="AlphaFoldDB" id="A0A140DVI0"/>
<sequence>MNEIFDPILTDFDTWEKMWADDNLNQGYISEYNQGRLEGFLEAKAIIEEYIKKS</sequence>
<accession>A0A140DVI0</accession>
<reference evidence="1 2" key="1">
    <citation type="journal article" date="2016" name="Gut Pathog.">
        <title>Whole genome sequencing of "Faecalibaculum rodentium" ALO17, isolated from C57BL/6J laboratory mouse feces.</title>
        <authorList>
            <person name="Lim S."/>
            <person name="Chang D.H."/>
            <person name="Ahn S."/>
            <person name="Kim B.C."/>
        </authorList>
    </citation>
    <scope>NUCLEOTIDE SEQUENCE [LARGE SCALE GENOMIC DNA]</scope>
    <source>
        <strain evidence="1 2">Alo17</strain>
    </source>
</reference>
<evidence type="ECO:0000313" key="1">
    <source>
        <dbReference type="EMBL" id="AMK54657.1"/>
    </source>
</evidence>
<proteinExistence type="predicted"/>
<name>A0A140DVI0_9FIRM</name>
<organism evidence="1 2">
    <name type="scientific">Faecalibaculum rodentium</name>
    <dbReference type="NCBI Taxonomy" id="1702221"/>
    <lineage>
        <taxon>Bacteria</taxon>
        <taxon>Bacillati</taxon>
        <taxon>Bacillota</taxon>
        <taxon>Erysipelotrichia</taxon>
        <taxon>Erysipelotrichales</taxon>
        <taxon>Erysipelotrichaceae</taxon>
        <taxon>Faecalibaculum</taxon>
    </lineage>
</organism>
<dbReference type="STRING" id="1702221.AALO17_15230"/>
<protein>
    <submittedName>
        <fullName evidence="1">Uncharacterized protein</fullName>
    </submittedName>
</protein>